<dbReference type="InterPro" id="IPR011051">
    <property type="entry name" value="RmlC_Cupin_sf"/>
</dbReference>
<evidence type="ECO:0000259" key="11">
    <source>
        <dbReference type="Pfam" id="PF01050"/>
    </source>
</evidence>
<organism evidence="13 14">
    <name type="scientific">Salinisphaera hydrothermalis (strain C41B8)</name>
    <dbReference type="NCBI Taxonomy" id="1304275"/>
    <lineage>
        <taxon>Bacteria</taxon>
        <taxon>Pseudomonadati</taxon>
        <taxon>Pseudomonadota</taxon>
        <taxon>Gammaproteobacteria</taxon>
        <taxon>Salinisphaerales</taxon>
        <taxon>Salinisphaeraceae</taxon>
        <taxon>Salinisphaera</taxon>
    </lineage>
</organism>
<keyword evidence="7" id="KW-0342">GTP-binding</keyword>
<protein>
    <recommendedName>
        <fullName evidence="3">mannose-1-phosphate guanylyltransferase</fullName>
        <ecNumber evidence="3">2.7.7.13</ecNumber>
    </recommendedName>
</protein>
<keyword evidence="14" id="KW-1185">Reference proteome</keyword>
<evidence type="ECO:0000313" key="13">
    <source>
        <dbReference type="EMBL" id="KEZ77738.1"/>
    </source>
</evidence>
<dbReference type="Pfam" id="PF01050">
    <property type="entry name" value="MannoseP_isomer"/>
    <property type="match status" value="1"/>
</dbReference>
<evidence type="ECO:0000259" key="12">
    <source>
        <dbReference type="Pfam" id="PF22640"/>
    </source>
</evidence>
<dbReference type="InterPro" id="IPR001538">
    <property type="entry name" value="Man6P_isomerase-2_C"/>
</dbReference>
<keyword evidence="4" id="KW-0808">Transferase</keyword>
<dbReference type="STRING" id="1304275.C41B8_07970"/>
<dbReference type="AlphaFoldDB" id="A0A084IM04"/>
<dbReference type="InterPro" id="IPR005835">
    <property type="entry name" value="NTP_transferase_dom"/>
</dbReference>
<feature type="domain" description="Mannose-6-phosphate isomerase type II C-terminal" evidence="11">
    <location>
        <begin position="351"/>
        <end position="465"/>
    </location>
</feature>
<evidence type="ECO:0000259" key="10">
    <source>
        <dbReference type="Pfam" id="PF00483"/>
    </source>
</evidence>
<dbReference type="InterPro" id="IPR051161">
    <property type="entry name" value="Mannose-6P_isomerase_type2"/>
</dbReference>
<dbReference type="PANTHER" id="PTHR46390">
    <property type="entry name" value="MANNOSE-1-PHOSPHATE GUANYLYLTRANSFERASE"/>
    <property type="match status" value="1"/>
</dbReference>
<dbReference type="InterPro" id="IPR006375">
    <property type="entry name" value="Man1P_GuaTrfase/Man6P_Isoase"/>
</dbReference>
<dbReference type="Gene3D" id="3.90.550.10">
    <property type="entry name" value="Spore Coat Polysaccharide Biosynthesis Protein SpsA, Chain A"/>
    <property type="match status" value="1"/>
</dbReference>
<dbReference type="SUPFAM" id="SSF51182">
    <property type="entry name" value="RmlC-like cupins"/>
    <property type="match status" value="1"/>
</dbReference>
<evidence type="ECO:0000256" key="2">
    <source>
        <dbReference type="ARBA" id="ARBA00006115"/>
    </source>
</evidence>
<dbReference type="PATRIC" id="fig|1304275.5.peg.1625"/>
<sequence length="485" mass="52556">MLVPVLLAGGTGTRLWPASRQSRPKQFLPLAGGETSLLSATLERLQTLDDLGDALAIGSEAHRFVIAEQMHGAGHNGRIILEPAPRNTAAAVAAAAFEARARHGDEVELLVLPTDHAVTDQAEFVATIQRARAATGAGRLALFGVTPDRPETGYGYIRAGAPVSEGVRVVDAFVEKPDRATAEQFLAAGDHYWNSGMFMFRAVDYLELLAEHARDIFDGVAAAYEKATTDIDFLRLDKASFEAVRSDSIDYAVMEKTDRAVMAELDAAWSDLGSWSAVARAVGVDARGNSATGDVWLEDADDCVVRSEGRLVAALGTRDQIIIETPDAVLVADRSREQDIKALVKNLDAAGRSEATAHRKSYRPWGSYQQIAAGPRFQVKHIRVTPGGRLSLQSHHHRAEHWIVVRGTAKVTCDEREMLLTENQSTYIPLGAVHRLENPGKVELDLIEVQSGSYLGEDDIVRYDDVYGRPELEEDDTGAAPGTGA</sequence>
<dbReference type="GO" id="GO:0000271">
    <property type="term" value="P:polysaccharide biosynthetic process"/>
    <property type="evidence" value="ECO:0007669"/>
    <property type="project" value="InterPro"/>
</dbReference>
<dbReference type="RefSeq" id="WP_037336432.1">
    <property type="nucleotide sequence ID" value="NZ_APNK01000009.1"/>
</dbReference>
<comment type="caution">
    <text evidence="13">The sequence shown here is derived from an EMBL/GenBank/DDBJ whole genome shotgun (WGS) entry which is preliminary data.</text>
</comment>
<evidence type="ECO:0000256" key="9">
    <source>
        <dbReference type="RuleBase" id="RU004190"/>
    </source>
</evidence>
<dbReference type="Pfam" id="PF00483">
    <property type="entry name" value="NTP_transferase"/>
    <property type="match status" value="1"/>
</dbReference>
<reference evidence="13 14" key="1">
    <citation type="submission" date="2013-03" db="EMBL/GenBank/DDBJ databases">
        <title>Salinisphaera hydrothermalis C41B8 Genome Sequencing.</title>
        <authorList>
            <person name="Li C."/>
            <person name="Lai Q."/>
            <person name="Shao Z."/>
        </authorList>
    </citation>
    <scope>NUCLEOTIDE SEQUENCE [LARGE SCALE GENOMIC DNA]</scope>
    <source>
        <strain evidence="13 14">C41B8</strain>
    </source>
</reference>
<evidence type="ECO:0000256" key="7">
    <source>
        <dbReference type="ARBA" id="ARBA00023134"/>
    </source>
</evidence>
<dbReference type="InterPro" id="IPR014710">
    <property type="entry name" value="RmlC-like_jellyroll"/>
</dbReference>
<dbReference type="CDD" id="cd02213">
    <property type="entry name" value="cupin_PMI_typeII_C"/>
    <property type="match status" value="1"/>
</dbReference>
<comment type="catalytic activity">
    <reaction evidence="8">
        <text>alpha-D-mannose 1-phosphate + GTP + H(+) = GDP-alpha-D-mannose + diphosphate</text>
        <dbReference type="Rhea" id="RHEA:15229"/>
        <dbReference type="ChEBI" id="CHEBI:15378"/>
        <dbReference type="ChEBI" id="CHEBI:33019"/>
        <dbReference type="ChEBI" id="CHEBI:37565"/>
        <dbReference type="ChEBI" id="CHEBI:57527"/>
        <dbReference type="ChEBI" id="CHEBI:58409"/>
        <dbReference type="EC" id="2.7.7.13"/>
    </reaction>
</comment>
<evidence type="ECO:0000256" key="6">
    <source>
        <dbReference type="ARBA" id="ARBA00022741"/>
    </source>
</evidence>
<comment type="pathway">
    <text evidence="1">Nucleotide-sugar biosynthesis; GDP-alpha-D-mannose biosynthesis; GDP-alpha-D-mannose from alpha-D-mannose 1-phosphate (GTP route): step 1/1.</text>
</comment>
<dbReference type="GO" id="GO:0009298">
    <property type="term" value="P:GDP-mannose biosynthetic process"/>
    <property type="evidence" value="ECO:0007669"/>
    <property type="project" value="UniProtKB-UniPathway"/>
</dbReference>
<dbReference type="Proteomes" id="UP000028302">
    <property type="component" value="Unassembled WGS sequence"/>
</dbReference>
<keyword evidence="5" id="KW-0548">Nucleotidyltransferase</keyword>
<dbReference type="GO" id="GO:0005525">
    <property type="term" value="F:GTP binding"/>
    <property type="evidence" value="ECO:0007669"/>
    <property type="project" value="UniProtKB-KW"/>
</dbReference>
<evidence type="ECO:0000313" key="14">
    <source>
        <dbReference type="Proteomes" id="UP000028302"/>
    </source>
</evidence>
<dbReference type="InterPro" id="IPR029044">
    <property type="entry name" value="Nucleotide-diphossugar_trans"/>
</dbReference>
<keyword evidence="13" id="KW-0413">Isomerase</keyword>
<dbReference type="EC" id="2.7.7.13" evidence="3"/>
<dbReference type="NCBIfam" id="TIGR01479">
    <property type="entry name" value="GMP_PMI"/>
    <property type="match status" value="1"/>
</dbReference>
<dbReference type="OrthoDB" id="9806359at2"/>
<feature type="domain" description="MannoseP isomerase/GMP-like beta-helix" evidence="12">
    <location>
        <begin position="299"/>
        <end position="347"/>
    </location>
</feature>
<evidence type="ECO:0000256" key="5">
    <source>
        <dbReference type="ARBA" id="ARBA00022695"/>
    </source>
</evidence>
<dbReference type="GO" id="GO:0016853">
    <property type="term" value="F:isomerase activity"/>
    <property type="evidence" value="ECO:0007669"/>
    <property type="project" value="UniProtKB-KW"/>
</dbReference>
<gene>
    <name evidence="13" type="ORF">C41B8_07970</name>
</gene>
<evidence type="ECO:0000256" key="1">
    <source>
        <dbReference type="ARBA" id="ARBA00004823"/>
    </source>
</evidence>
<dbReference type="UniPathway" id="UPA00126">
    <property type="reaction ID" value="UER00930"/>
</dbReference>
<evidence type="ECO:0000256" key="8">
    <source>
        <dbReference type="ARBA" id="ARBA00047343"/>
    </source>
</evidence>
<comment type="similarity">
    <text evidence="2 9">Belongs to the mannose-6-phosphate isomerase type 2 family.</text>
</comment>
<accession>A0A084IM04</accession>
<dbReference type="Gene3D" id="2.60.120.10">
    <property type="entry name" value="Jelly Rolls"/>
    <property type="match status" value="1"/>
</dbReference>
<dbReference type="FunFam" id="2.60.120.10:FF:000032">
    <property type="entry name" value="Mannose-1-phosphate guanylyltransferase/mannose-6-phosphate isomerase"/>
    <property type="match status" value="1"/>
</dbReference>
<proteinExistence type="inferred from homology"/>
<dbReference type="Pfam" id="PF22640">
    <property type="entry name" value="ManC_GMP_beta-helix"/>
    <property type="match status" value="1"/>
</dbReference>
<dbReference type="eggNOG" id="COG0836">
    <property type="taxonomic scope" value="Bacteria"/>
</dbReference>
<dbReference type="InterPro" id="IPR054566">
    <property type="entry name" value="ManC/GMP-like_b-helix"/>
</dbReference>
<feature type="domain" description="Nucleotidyl transferase" evidence="10">
    <location>
        <begin position="4"/>
        <end position="281"/>
    </location>
</feature>
<dbReference type="InterPro" id="IPR049577">
    <property type="entry name" value="GMPP_N"/>
</dbReference>
<dbReference type="GO" id="GO:0004475">
    <property type="term" value="F:mannose-1-phosphate guanylyltransferase (GTP) activity"/>
    <property type="evidence" value="ECO:0007669"/>
    <property type="project" value="UniProtKB-EC"/>
</dbReference>
<dbReference type="EMBL" id="APNK01000009">
    <property type="protein sequence ID" value="KEZ77738.1"/>
    <property type="molecule type" value="Genomic_DNA"/>
</dbReference>
<dbReference type="SUPFAM" id="SSF53448">
    <property type="entry name" value="Nucleotide-diphospho-sugar transferases"/>
    <property type="match status" value="1"/>
</dbReference>
<dbReference type="CDD" id="cd02509">
    <property type="entry name" value="GDP-M1P_Guanylyltransferase"/>
    <property type="match status" value="1"/>
</dbReference>
<keyword evidence="6" id="KW-0547">Nucleotide-binding</keyword>
<evidence type="ECO:0000256" key="4">
    <source>
        <dbReference type="ARBA" id="ARBA00022679"/>
    </source>
</evidence>
<name>A0A084IM04_SALHC</name>
<evidence type="ECO:0000256" key="3">
    <source>
        <dbReference type="ARBA" id="ARBA00012387"/>
    </source>
</evidence>
<dbReference type="PANTHER" id="PTHR46390:SF1">
    <property type="entry name" value="MANNOSE-1-PHOSPHATE GUANYLYLTRANSFERASE"/>
    <property type="match status" value="1"/>
</dbReference>
<dbReference type="FunFam" id="3.90.550.10:FF:000046">
    <property type="entry name" value="Mannose-1-phosphate guanylyltransferase (GDP)"/>
    <property type="match status" value="1"/>
</dbReference>